<comment type="caution">
    <text evidence="2">The sequence shown here is derived from an EMBL/GenBank/DDBJ whole genome shotgun (WGS) entry which is preliminary data.</text>
</comment>
<dbReference type="EMBL" id="AJIL01000111">
    <property type="protein sequence ID" value="KNE94687.1"/>
    <property type="molecule type" value="Genomic_DNA"/>
</dbReference>
<keyword evidence="3" id="KW-1185">Reference proteome</keyword>
<evidence type="ECO:0000313" key="2">
    <source>
        <dbReference type="EMBL" id="KNE94687.1"/>
    </source>
</evidence>
<dbReference type="Proteomes" id="UP000054564">
    <property type="component" value="Unassembled WGS sequence"/>
</dbReference>
<protein>
    <submittedName>
        <fullName evidence="2">Uncharacterized protein</fullName>
    </submittedName>
</protein>
<evidence type="ECO:0000256" key="1">
    <source>
        <dbReference type="SAM" id="MobiDB-lite"/>
    </source>
</evidence>
<feature type="region of interest" description="Disordered" evidence="1">
    <location>
        <begin position="509"/>
        <end position="528"/>
    </location>
</feature>
<proteinExistence type="predicted"/>
<organism evidence="2 3">
    <name type="scientific">Puccinia striiformis f. sp. tritici PST-78</name>
    <dbReference type="NCBI Taxonomy" id="1165861"/>
    <lineage>
        <taxon>Eukaryota</taxon>
        <taxon>Fungi</taxon>
        <taxon>Dikarya</taxon>
        <taxon>Basidiomycota</taxon>
        <taxon>Pucciniomycotina</taxon>
        <taxon>Pucciniomycetes</taxon>
        <taxon>Pucciniales</taxon>
        <taxon>Pucciniaceae</taxon>
        <taxon>Puccinia</taxon>
    </lineage>
</organism>
<sequence>MESVVRVGGGTEPDQRLIEKTTLNRTPFGDLQSSFLPLFRRAVTTYALSLYPSYLNETAEERVKHISMARSTIKATIDSFNNFWFYRLHQHGIGPEDKRHLELVQWERGNQTNYFSLTSLPLSLIYRAADVRVEPIEDKVSRGEAELLTETYFRVIWFSKETVRIIDTAIASINKYGIVDSQAAWPWQLEKIDVVLWRLAFSVQPESYLFFFPEQPPTLVKLIRELVIQLAKLAIPLIRLSKLFFSKLTTPGINIRGLPCFEKMCPNKIISLEKSLEQVTTTARKLRSLVQRADEDPPGVVIGDDFIELAIEIETLFDFPLMVVLLHIVPSIPDTDGFPTHKYYKRWFTTWNTKLISASENFINLAESFDHDMLCFNRRFAASLGINSDALLGGLDYLIVQYEDKCPHNRAPHEPTSLAEALHDFSVGQMNSKEALLNQLHSYLLLLLHDQINTLSLSLRLSDLWKNHLGPISATRRTDDQYLSGSKAFSLAQLQIRFDYIRGDDPHAQSCETGHKSLASKSGSHRTS</sequence>
<reference evidence="3" key="1">
    <citation type="submission" date="2014-03" db="EMBL/GenBank/DDBJ databases">
        <title>The Genome Sequence of Puccinia striiformis f. sp. tritici PST-78.</title>
        <authorList>
            <consortium name="The Broad Institute Genome Sequencing Platform"/>
            <person name="Cuomo C."/>
            <person name="Hulbert S."/>
            <person name="Chen X."/>
            <person name="Walker B."/>
            <person name="Young S.K."/>
            <person name="Zeng Q."/>
            <person name="Gargeya S."/>
            <person name="Fitzgerald M."/>
            <person name="Haas B."/>
            <person name="Abouelleil A."/>
            <person name="Alvarado L."/>
            <person name="Arachchi H.M."/>
            <person name="Berlin A.M."/>
            <person name="Chapman S.B."/>
            <person name="Goldberg J."/>
            <person name="Griggs A."/>
            <person name="Gujja S."/>
            <person name="Hansen M."/>
            <person name="Howarth C."/>
            <person name="Imamovic A."/>
            <person name="Larimer J."/>
            <person name="McCowan C."/>
            <person name="Montmayeur A."/>
            <person name="Murphy C."/>
            <person name="Neiman D."/>
            <person name="Pearson M."/>
            <person name="Priest M."/>
            <person name="Roberts A."/>
            <person name="Saif S."/>
            <person name="Shea T."/>
            <person name="Sisk P."/>
            <person name="Sykes S."/>
            <person name="Wortman J."/>
            <person name="Nusbaum C."/>
            <person name="Birren B."/>
        </authorList>
    </citation>
    <scope>NUCLEOTIDE SEQUENCE [LARGE SCALE GENOMIC DNA]</scope>
    <source>
        <strain evidence="3">race PST-78</strain>
    </source>
</reference>
<accession>A0A0L0V5Y7</accession>
<dbReference type="PANTHER" id="PTHR33069">
    <property type="entry name" value="CHROMOSOME 7, WHOLE GENOME SHOTGUN SEQUENCE-RELATED"/>
    <property type="match status" value="1"/>
</dbReference>
<dbReference type="PANTHER" id="PTHR33069:SF3">
    <property type="entry name" value="DYNEIN HEAVY CHAIN TAIL DOMAIN-CONTAINING PROTEIN"/>
    <property type="match status" value="1"/>
</dbReference>
<name>A0A0L0V5Y7_9BASI</name>
<gene>
    <name evidence="2" type="ORF">PSTG_11961</name>
</gene>
<evidence type="ECO:0000313" key="3">
    <source>
        <dbReference type="Proteomes" id="UP000054564"/>
    </source>
</evidence>
<dbReference type="AlphaFoldDB" id="A0A0L0V5Y7"/>